<dbReference type="GO" id="GO:0009245">
    <property type="term" value="P:lipid A biosynthetic process"/>
    <property type="evidence" value="ECO:0007669"/>
    <property type="project" value="UniProtKB-UniRule"/>
</dbReference>
<protein>
    <recommendedName>
        <fullName evidence="3 10">Lipid-A-disaccharide synthase</fullName>
        <ecNumber evidence="2 10">2.4.1.182</ecNumber>
    </recommendedName>
</protein>
<dbReference type="AlphaFoldDB" id="A0A8J6HXM6"/>
<evidence type="ECO:0000313" key="12">
    <source>
        <dbReference type="Proteomes" id="UP000657177"/>
    </source>
</evidence>
<dbReference type="PANTHER" id="PTHR30372">
    <property type="entry name" value="LIPID-A-DISACCHARIDE SYNTHASE"/>
    <property type="match status" value="1"/>
</dbReference>
<evidence type="ECO:0000256" key="10">
    <source>
        <dbReference type="NCBIfam" id="TIGR00215"/>
    </source>
</evidence>
<dbReference type="PANTHER" id="PTHR30372:SF4">
    <property type="entry name" value="LIPID-A-DISACCHARIDE SYNTHASE, MITOCHONDRIAL-RELATED"/>
    <property type="match status" value="1"/>
</dbReference>
<comment type="function">
    <text evidence="1">Condensation of UDP-2,3-diacylglucosamine and 2,3-diacylglucosamine-1-phosphate to form lipid A disaccharide, a precursor of lipid A, a phosphorylated glycolipid that anchors the lipopolysaccharide to the outer membrane of the cell.</text>
</comment>
<dbReference type="InterPro" id="IPR003835">
    <property type="entry name" value="Glyco_trans_19"/>
</dbReference>
<dbReference type="Proteomes" id="UP000657177">
    <property type="component" value="Unassembled WGS sequence"/>
</dbReference>
<evidence type="ECO:0000256" key="6">
    <source>
        <dbReference type="ARBA" id="ARBA00022676"/>
    </source>
</evidence>
<dbReference type="RefSeq" id="WP_181339809.1">
    <property type="nucleotide sequence ID" value="NZ_JAAKDE010000014.1"/>
</dbReference>
<evidence type="ECO:0000313" key="11">
    <source>
        <dbReference type="EMBL" id="MBA2133347.1"/>
    </source>
</evidence>
<gene>
    <name evidence="11" type="primary">lpxB</name>
    <name evidence="11" type="ORF">G5B42_07295</name>
</gene>
<evidence type="ECO:0000256" key="4">
    <source>
        <dbReference type="ARBA" id="ARBA00022516"/>
    </source>
</evidence>
<evidence type="ECO:0000256" key="1">
    <source>
        <dbReference type="ARBA" id="ARBA00002056"/>
    </source>
</evidence>
<evidence type="ECO:0000256" key="8">
    <source>
        <dbReference type="ARBA" id="ARBA00023098"/>
    </source>
</evidence>
<evidence type="ECO:0000256" key="5">
    <source>
        <dbReference type="ARBA" id="ARBA00022556"/>
    </source>
</evidence>
<dbReference type="GO" id="GO:0008915">
    <property type="term" value="F:lipid-A-disaccharide synthase activity"/>
    <property type="evidence" value="ECO:0007669"/>
    <property type="project" value="UniProtKB-UniRule"/>
</dbReference>
<sequence length="387" mass="43066">MKYFISAGEHSGDLHAAALIRELKKQDPEARVWGMGGPLMAAAGAEILFDPTAESTIGFWEAAKKVWVFKRRLAEFTRFLQENRPDVVVWVDFGGFNRLLAEQAAALSIPVVCLFPPSAWAYGKKRADRLARCVKHVASVLPFEADFYRRYQNLKVTYVGHPLVDRVRPQLAPADWRRRHNLAPAEKVILLMPGSRKQEVQTLLPVMLAAAAELAAEWKDLRFFLPVAPTIDQRLIKNFLEQYPSLAVETTTSAETYNLMAAADFGILASGTATLEAALLGLPMIVIYRVSNVSALLFRVLRNKENNQPLMVALPNLIKGQKIVPELVQDGLTVNDLVLQARLFLEIPERAAQVRKELLGIGEILGPPGVMERVATIVRGEAVQRTE</sequence>
<evidence type="ECO:0000256" key="9">
    <source>
        <dbReference type="ARBA" id="ARBA00048975"/>
    </source>
</evidence>
<name>A0A8J6HXM6_9FIRM</name>
<dbReference type="GO" id="GO:0016020">
    <property type="term" value="C:membrane"/>
    <property type="evidence" value="ECO:0007669"/>
    <property type="project" value="GOC"/>
</dbReference>
<comment type="catalytic activity">
    <reaction evidence="9">
        <text>a lipid X + a UDP-2-N,3-O-bis[(3R)-3-hydroxyacyl]-alpha-D-glucosamine = a lipid A disaccharide + UDP + H(+)</text>
        <dbReference type="Rhea" id="RHEA:67828"/>
        <dbReference type="ChEBI" id="CHEBI:15378"/>
        <dbReference type="ChEBI" id="CHEBI:58223"/>
        <dbReference type="ChEBI" id="CHEBI:137748"/>
        <dbReference type="ChEBI" id="CHEBI:176338"/>
        <dbReference type="ChEBI" id="CHEBI:176343"/>
        <dbReference type="EC" id="2.4.1.182"/>
    </reaction>
</comment>
<dbReference type="NCBIfam" id="TIGR00215">
    <property type="entry name" value="lpxB"/>
    <property type="match status" value="1"/>
</dbReference>
<keyword evidence="12" id="KW-1185">Reference proteome</keyword>
<keyword evidence="6 11" id="KW-0328">Glycosyltransferase</keyword>
<evidence type="ECO:0000256" key="7">
    <source>
        <dbReference type="ARBA" id="ARBA00022679"/>
    </source>
</evidence>
<evidence type="ECO:0000256" key="3">
    <source>
        <dbReference type="ARBA" id="ARBA00020902"/>
    </source>
</evidence>
<dbReference type="EC" id="2.4.1.182" evidence="2 10"/>
<reference evidence="11" key="1">
    <citation type="submission" date="2020-06" db="EMBL/GenBank/DDBJ databases">
        <title>Novel chitinolytic bacterium.</title>
        <authorList>
            <person name="Ungkulpasvich U."/>
            <person name="Kosugi A."/>
            <person name="Uke A."/>
        </authorList>
    </citation>
    <scope>NUCLEOTIDE SEQUENCE</scope>
    <source>
        <strain evidence="11">UUS1-1</strain>
    </source>
</reference>
<dbReference type="GO" id="GO:0005543">
    <property type="term" value="F:phospholipid binding"/>
    <property type="evidence" value="ECO:0007669"/>
    <property type="project" value="TreeGrafter"/>
</dbReference>
<keyword evidence="7 11" id="KW-0808">Transferase</keyword>
<proteinExistence type="predicted"/>
<keyword evidence="8" id="KW-0443">Lipid metabolism</keyword>
<evidence type="ECO:0000256" key="2">
    <source>
        <dbReference type="ARBA" id="ARBA00012687"/>
    </source>
</evidence>
<comment type="caution">
    <text evidence="11">The sequence shown here is derived from an EMBL/GenBank/DDBJ whole genome shotgun (WGS) entry which is preliminary data.</text>
</comment>
<dbReference type="Pfam" id="PF02684">
    <property type="entry name" value="LpxB"/>
    <property type="match status" value="1"/>
</dbReference>
<dbReference type="EMBL" id="JAAKDE010000014">
    <property type="protein sequence ID" value="MBA2133347.1"/>
    <property type="molecule type" value="Genomic_DNA"/>
</dbReference>
<organism evidence="11 12">
    <name type="scientific">Capillibacterium thermochitinicola</name>
    <dbReference type="NCBI Taxonomy" id="2699427"/>
    <lineage>
        <taxon>Bacteria</taxon>
        <taxon>Bacillati</taxon>
        <taxon>Bacillota</taxon>
        <taxon>Capillibacterium</taxon>
    </lineage>
</organism>
<keyword evidence="5" id="KW-0441">Lipid A biosynthesis</keyword>
<dbReference type="SUPFAM" id="SSF53756">
    <property type="entry name" value="UDP-Glycosyltransferase/glycogen phosphorylase"/>
    <property type="match status" value="1"/>
</dbReference>
<dbReference type="Gene3D" id="3.40.50.2000">
    <property type="entry name" value="Glycogen Phosphorylase B"/>
    <property type="match status" value="2"/>
</dbReference>
<keyword evidence="4" id="KW-0444">Lipid biosynthesis</keyword>
<accession>A0A8J6HXM6</accession>